<evidence type="ECO:0000313" key="3">
    <source>
        <dbReference type="Proteomes" id="UP000007587"/>
    </source>
</evidence>
<evidence type="ECO:0000313" key="2">
    <source>
        <dbReference type="EMBL" id="AFE04780.1"/>
    </source>
</evidence>
<dbReference type="AlphaFoldDB" id="H8MVF7"/>
<protein>
    <recommendedName>
        <fullName evidence="4">Lipoprotein</fullName>
    </recommendedName>
</protein>
<dbReference type="HOGENOM" id="CLU_747448_0_0_7"/>
<evidence type="ECO:0008006" key="4">
    <source>
        <dbReference type="Google" id="ProtNLM"/>
    </source>
</evidence>
<sequence>MTRNDWRRRTLGVLLVGGAAVWGAGCQKEQPQASALPDAGVVAVAQAGGQDAKPVAKPLKFSGVRLKRDRYYLDVTYTLTNPGTAQGRGEACLSLLDEKGFVVRTLRLGHVTVKGGTDDVFMDRVFLPEEFWPQTRTVLLYTAREYHCENDAFSEASEPLRLLPTGSPAPADAPAPGRPEKPKPGELTLSDVELTQQGRSDEYRLRYTVKNVSARRINGQACLQGYGAVPEPDEDRATLVASTLDTFSVPAGATVTFTDPVNFPDPRRWDEVATLDLFLDARGCASKPEAAPARLRFDKPENVRAPGEGGPELDESDAFEPDEDTETALDEGDARDPDEEETGMDESDAYDPEVEFPQEPSSPADEETAD</sequence>
<dbReference type="STRING" id="1144275.COCOR_02722"/>
<dbReference type="EMBL" id="CP003389">
    <property type="protein sequence ID" value="AFE04780.1"/>
    <property type="molecule type" value="Genomic_DNA"/>
</dbReference>
<evidence type="ECO:0000256" key="1">
    <source>
        <dbReference type="SAM" id="MobiDB-lite"/>
    </source>
</evidence>
<dbReference type="KEGG" id="ccx:COCOR_02722"/>
<feature type="compositionally biased region" description="Acidic residues" evidence="1">
    <location>
        <begin position="311"/>
        <end position="356"/>
    </location>
</feature>
<accession>H8MVF7</accession>
<feature type="region of interest" description="Disordered" evidence="1">
    <location>
        <begin position="291"/>
        <end position="370"/>
    </location>
</feature>
<organism evidence="2 3">
    <name type="scientific">Corallococcus coralloides (strain ATCC 25202 / DSM 2259 / NBRC 100086 / M2)</name>
    <name type="common">Myxococcus coralloides</name>
    <dbReference type="NCBI Taxonomy" id="1144275"/>
    <lineage>
        <taxon>Bacteria</taxon>
        <taxon>Pseudomonadati</taxon>
        <taxon>Myxococcota</taxon>
        <taxon>Myxococcia</taxon>
        <taxon>Myxococcales</taxon>
        <taxon>Cystobacterineae</taxon>
        <taxon>Myxococcaceae</taxon>
        <taxon>Corallococcus</taxon>
    </lineage>
</organism>
<proteinExistence type="predicted"/>
<reference evidence="2 3" key="1">
    <citation type="journal article" date="2012" name="J. Bacteriol.">
        <title>Complete Genome Sequence of the Fruiting Myxobacterium Corallococcus coralloides DSM 2259.</title>
        <authorList>
            <person name="Huntley S."/>
            <person name="Zhang Y."/>
            <person name="Treuner-Lange A."/>
            <person name="Kneip S."/>
            <person name="Sensen C.W."/>
            <person name="Sogaard-Andersen L."/>
        </authorList>
    </citation>
    <scope>NUCLEOTIDE SEQUENCE [LARGE SCALE GENOMIC DNA]</scope>
    <source>
        <strain evidence="3">ATCC 25202 / DSM 2259 / NBRC 100086 / M2</strain>
    </source>
</reference>
<dbReference type="PROSITE" id="PS51257">
    <property type="entry name" value="PROKAR_LIPOPROTEIN"/>
    <property type="match status" value="1"/>
</dbReference>
<gene>
    <name evidence="2" type="ordered locus">COCOR_02722</name>
</gene>
<reference evidence="3" key="2">
    <citation type="submission" date="2012-03" db="EMBL/GenBank/DDBJ databases">
        <title>Genome sequence of the fruiting myxobacterium Corallococcus coralloides DSM 2259.</title>
        <authorList>
            <person name="Huntley S."/>
            <person name="Zhang Y."/>
            <person name="Treuner-Lange A."/>
            <person name="Sensen C.W."/>
            <person name="Sogaard-Andersen L."/>
        </authorList>
    </citation>
    <scope>NUCLEOTIDE SEQUENCE [LARGE SCALE GENOMIC DNA]</scope>
    <source>
        <strain evidence="3">ATCC 25202 / DSM 2259 / NBRC 100086 / M2</strain>
    </source>
</reference>
<dbReference type="InterPro" id="IPR006311">
    <property type="entry name" value="TAT_signal"/>
</dbReference>
<feature type="region of interest" description="Disordered" evidence="1">
    <location>
        <begin position="160"/>
        <end position="187"/>
    </location>
</feature>
<dbReference type="RefSeq" id="WP_014395542.1">
    <property type="nucleotide sequence ID" value="NC_017030.1"/>
</dbReference>
<dbReference type="Proteomes" id="UP000007587">
    <property type="component" value="Chromosome"/>
</dbReference>
<dbReference type="InParanoid" id="H8MVF7"/>
<dbReference type="OrthoDB" id="5525908at2"/>
<dbReference type="PROSITE" id="PS51318">
    <property type="entry name" value="TAT"/>
    <property type="match status" value="1"/>
</dbReference>
<keyword evidence="3" id="KW-1185">Reference proteome</keyword>
<name>H8MVF7_CORCM</name>